<accession>A0A848H143</accession>
<keyword evidence="3 6" id="KW-0812">Transmembrane</keyword>
<feature type="transmembrane region" description="Helical" evidence="6">
    <location>
        <begin position="157"/>
        <end position="177"/>
    </location>
</feature>
<dbReference type="PROSITE" id="PS50850">
    <property type="entry name" value="MFS"/>
    <property type="match status" value="1"/>
</dbReference>
<dbReference type="Pfam" id="PF07690">
    <property type="entry name" value="MFS_1"/>
    <property type="match status" value="1"/>
</dbReference>
<dbReference type="InterPro" id="IPR020846">
    <property type="entry name" value="MFS_dom"/>
</dbReference>
<evidence type="ECO:0000313" key="9">
    <source>
        <dbReference type="Proteomes" id="UP000541185"/>
    </source>
</evidence>
<dbReference type="GO" id="GO:0022857">
    <property type="term" value="F:transmembrane transporter activity"/>
    <property type="evidence" value="ECO:0007669"/>
    <property type="project" value="InterPro"/>
</dbReference>
<feature type="transmembrane region" description="Helical" evidence="6">
    <location>
        <begin position="207"/>
        <end position="229"/>
    </location>
</feature>
<feature type="transmembrane region" description="Helical" evidence="6">
    <location>
        <begin position="295"/>
        <end position="312"/>
    </location>
</feature>
<name>A0A848H143_9BURK</name>
<dbReference type="Proteomes" id="UP000541185">
    <property type="component" value="Unassembled WGS sequence"/>
</dbReference>
<keyword evidence="4 6" id="KW-1133">Transmembrane helix</keyword>
<sequence>MRSAILLLSIGAFFSGAGLRICDALIPRLARDFAITPGTAGRVVLTFAIAYGLSQLAFGPLGDRYGKARMVTVALFGCAIGAAACALAPGFNALTGLRMVWGLAAAGVMPLSMAWIGDAVPYEQRQGMLARLLMGTLTGMMAGQLAGGLFADSTLGWRGAFAMLAVGYGATAVLLLLRLRHIGMNAAPRSGSVGFVAQLSTVLREPWALRVLAAVFAEGVLLLGPMAYLPAYLHQRYGLTLSAASGLVALYAVGGLVYAMAARHIVQRWGERRMVLAGGIVMGLAWLALYLSPLFWLAGPAALFLGFGTYLYHNTLQTNATQMAPTARGTAVAMFAFCFFFGQAMGVSWAGWAFDQFGAAPLLLIPAVGLPLAGWWFAREMRKRGVS</sequence>
<comment type="subcellular location">
    <subcellularLocation>
        <location evidence="1">Cell membrane</location>
        <topology evidence="1">Multi-pass membrane protein</topology>
    </subcellularLocation>
</comment>
<feature type="transmembrane region" description="Helical" evidence="6">
    <location>
        <begin position="70"/>
        <end position="91"/>
    </location>
</feature>
<dbReference type="AlphaFoldDB" id="A0A848H143"/>
<dbReference type="PANTHER" id="PTHR43124">
    <property type="entry name" value="PURINE EFFLUX PUMP PBUE"/>
    <property type="match status" value="1"/>
</dbReference>
<dbReference type="InterPro" id="IPR036259">
    <property type="entry name" value="MFS_trans_sf"/>
</dbReference>
<evidence type="ECO:0000256" key="1">
    <source>
        <dbReference type="ARBA" id="ARBA00004651"/>
    </source>
</evidence>
<dbReference type="InterPro" id="IPR050189">
    <property type="entry name" value="MFS_Efflux_Transporters"/>
</dbReference>
<feature type="transmembrane region" description="Helical" evidence="6">
    <location>
        <begin position="40"/>
        <end position="58"/>
    </location>
</feature>
<dbReference type="InterPro" id="IPR011701">
    <property type="entry name" value="MFS"/>
</dbReference>
<dbReference type="CDD" id="cd17324">
    <property type="entry name" value="MFS_NepI_like"/>
    <property type="match status" value="1"/>
</dbReference>
<feature type="transmembrane region" description="Helical" evidence="6">
    <location>
        <begin position="97"/>
        <end position="117"/>
    </location>
</feature>
<evidence type="ECO:0000313" key="8">
    <source>
        <dbReference type="EMBL" id="NML44187.1"/>
    </source>
</evidence>
<protein>
    <submittedName>
        <fullName evidence="8">MFS transporter</fullName>
    </submittedName>
</protein>
<evidence type="ECO:0000259" key="7">
    <source>
        <dbReference type="PROSITE" id="PS50850"/>
    </source>
</evidence>
<feature type="transmembrane region" description="Helical" evidence="6">
    <location>
        <begin position="332"/>
        <end position="352"/>
    </location>
</feature>
<organism evidence="8 9">
    <name type="scientific">Ramlibacter agri</name>
    <dbReference type="NCBI Taxonomy" id="2728837"/>
    <lineage>
        <taxon>Bacteria</taxon>
        <taxon>Pseudomonadati</taxon>
        <taxon>Pseudomonadota</taxon>
        <taxon>Betaproteobacteria</taxon>
        <taxon>Burkholderiales</taxon>
        <taxon>Comamonadaceae</taxon>
        <taxon>Ramlibacter</taxon>
    </lineage>
</organism>
<evidence type="ECO:0000256" key="4">
    <source>
        <dbReference type="ARBA" id="ARBA00022989"/>
    </source>
</evidence>
<evidence type="ECO:0000256" key="3">
    <source>
        <dbReference type="ARBA" id="ARBA00022692"/>
    </source>
</evidence>
<feature type="transmembrane region" description="Helical" evidence="6">
    <location>
        <begin position="241"/>
        <end position="261"/>
    </location>
</feature>
<feature type="transmembrane region" description="Helical" evidence="6">
    <location>
        <begin position="129"/>
        <end position="151"/>
    </location>
</feature>
<dbReference type="SUPFAM" id="SSF103473">
    <property type="entry name" value="MFS general substrate transporter"/>
    <property type="match status" value="1"/>
</dbReference>
<evidence type="ECO:0000256" key="5">
    <source>
        <dbReference type="ARBA" id="ARBA00023136"/>
    </source>
</evidence>
<keyword evidence="9" id="KW-1185">Reference proteome</keyword>
<keyword evidence="5 6" id="KW-0472">Membrane</keyword>
<evidence type="ECO:0000256" key="6">
    <source>
        <dbReference type="SAM" id="Phobius"/>
    </source>
</evidence>
<evidence type="ECO:0000256" key="2">
    <source>
        <dbReference type="ARBA" id="ARBA00022475"/>
    </source>
</evidence>
<dbReference type="GO" id="GO:0005886">
    <property type="term" value="C:plasma membrane"/>
    <property type="evidence" value="ECO:0007669"/>
    <property type="project" value="UniProtKB-SubCell"/>
</dbReference>
<dbReference type="PANTHER" id="PTHR43124:SF3">
    <property type="entry name" value="CHLORAMPHENICOL EFFLUX PUMP RV0191"/>
    <property type="match status" value="1"/>
</dbReference>
<gene>
    <name evidence="8" type="ORF">HHL11_10530</name>
</gene>
<dbReference type="Gene3D" id="1.20.1250.20">
    <property type="entry name" value="MFS general substrate transporter like domains"/>
    <property type="match status" value="1"/>
</dbReference>
<comment type="caution">
    <text evidence="8">The sequence shown here is derived from an EMBL/GenBank/DDBJ whole genome shotgun (WGS) entry which is preliminary data.</text>
</comment>
<feature type="transmembrane region" description="Helical" evidence="6">
    <location>
        <begin position="358"/>
        <end position="378"/>
    </location>
</feature>
<dbReference type="EMBL" id="JABBFX010000001">
    <property type="protein sequence ID" value="NML44187.1"/>
    <property type="molecule type" value="Genomic_DNA"/>
</dbReference>
<proteinExistence type="predicted"/>
<feature type="domain" description="Major facilitator superfamily (MFS) profile" evidence="7">
    <location>
        <begin position="4"/>
        <end position="382"/>
    </location>
</feature>
<feature type="transmembrane region" description="Helical" evidence="6">
    <location>
        <begin position="273"/>
        <end position="289"/>
    </location>
</feature>
<keyword evidence="2" id="KW-1003">Cell membrane</keyword>
<reference evidence="8 9" key="1">
    <citation type="submission" date="2020-04" db="EMBL/GenBank/DDBJ databases">
        <title>Ramlibacter sp. G-1-2-2 isolated from soil.</title>
        <authorList>
            <person name="Dahal R.H."/>
        </authorList>
    </citation>
    <scope>NUCLEOTIDE SEQUENCE [LARGE SCALE GENOMIC DNA]</scope>
    <source>
        <strain evidence="8 9">G-1-2-2</strain>
    </source>
</reference>